<reference evidence="1" key="1">
    <citation type="journal article" date="2020" name="Nature">
        <title>Giant virus diversity and host interactions through global metagenomics.</title>
        <authorList>
            <person name="Schulz F."/>
            <person name="Roux S."/>
            <person name="Paez-Espino D."/>
            <person name="Jungbluth S."/>
            <person name="Walsh D.A."/>
            <person name="Denef V.J."/>
            <person name="McMahon K.D."/>
            <person name="Konstantinidis K.T."/>
            <person name="Eloe-Fadrosh E.A."/>
            <person name="Kyrpides N.C."/>
            <person name="Woyke T."/>
        </authorList>
    </citation>
    <scope>NUCLEOTIDE SEQUENCE</scope>
    <source>
        <strain evidence="1">GVMAG-M-3300020565-3</strain>
    </source>
</reference>
<accession>A0A6C0CEG5</accession>
<dbReference type="EMBL" id="MN739390">
    <property type="protein sequence ID" value="QHT02089.1"/>
    <property type="molecule type" value="Genomic_DNA"/>
</dbReference>
<organism evidence="1">
    <name type="scientific">viral metagenome</name>
    <dbReference type="NCBI Taxonomy" id="1070528"/>
    <lineage>
        <taxon>unclassified sequences</taxon>
        <taxon>metagenomes</taxon>
        <taxon>organismal metagenomes</taxon>
    </lineage>
</organism>
<name>A0A6C0CEG5_9ZZZZ</name>
<protein>
    <submittedName>
        <fullName evidence="1">Uncharacterized protein</fullName>
    </submittedName>
</protein>
<evidence type="ECO:0000313" key="1">
    <source>
        <dbReference type="EMBL" id="QHT02089.1"/>
    </source>
</evidence>
<dbReference type="AlphaFoldDB" id="A0A6C0CEG5"/>
<sequence length="384" mass="45964">MIEWYIILLEQSAMDNYFEDIITDDLRERVLKEHTSKLDNAREQKEILEDCNNYIAAYDYKRSLNIESICEEIETYTTARGNYYELILFHFQMFLETFNYKKYIYLRFYNNIRSDPYYGGCGGASLNASNLAAVIKDSTFQAIFNSNYKSQRTQEMFVELVSKRIKDVFVIYNYYRNNIKHSYIYKSNIYNYLIKDMIYDYTSIIDKYIILSPCDCDDIFLNNIDIYNNVATDTLIIEDISNNIYSIDFETFVELSFVIKYYAEHFSRDGTKTLNTFYSDTTQSLVIPELYKVFLNNIKKSKNIYDIFERSKYLYSVDVKEELNYINKNLCPNIAGLIFICKCNYVDKLWRMIFSNNHYYHYYPEKKVIDKIYNNIARKNDIGI</sequence>
<proteinExistence type="predicted"/>